<dbReference type="Proteomes" id="UP000324800">
    <property type="component" value="Unassembled WGS sequence"/>
</dbReference>
<evidence type="ECO:0000313" key="2">
    <source>
        <dbReference type="EMBL" id="KAA6364940.1"/>
    </source>
</evidence>
<gene>
    <name evidence="2" type="ORF">EZS28_039533</name>
</gene>
<dbReference type="AlphaFoldDB" id="A0A5J4U473"/>
<protein>
    <submittedName>
        <fullName evidence="2">Uncharacterized protein</fullName>
    </submittedName>
</protein>
<comment type="caution">
    <text evidence="2">The sequence shown here is derived from an EMBL/GenBank/DDBJ whole genome shotgun (WGS) entry which is preliminary data.</text>
</comment>
<feature type="compositionally biased region" description="Basic and acidic residues" evidence="1">
    <location>
        <begin position="71"/>
        <end position="80"/>
    </location>
</feature>
<reference evidence="2 3" key="1">
    <citation type="submission" date="2019-03" db="EMBL/GenBank/DDBJ databases">
        <title>Single cell metagenomics reveals metabolic interactions within the superorganism composed of flagellate Streblomastix strix and complex community of Bacteroidetes bacteria on its surface.</title>
        <authorList>
            <person name="Treitli S.C."/>
            <person name="Kolisko M."/>
            <person name="Husnik F."/>
            <person name="Keeling P."/>
            <person name="Hampl V."/>
        </authorList>
    </citation>
    <scope>NUCLEOTIDE SEQUENCE [LARGE SCALE GENOMIC DNA]</scope>
    <source>
        <strain evidence="2">ST1C</strain>
    </source>
</reference>
<evidence type="ECO:0000313" key="3">
    <source>
        <dbReference type="Proteomes" id="UP000324800"/>
    </source>
</evidence>
<dbReference type="EMBL" id="SNRW01021031">
    <property type="protein sequence ID" value="KAA6364940.1"/>
    <property type="molecule type" value="Genomic_DNA"/>
</dbReference>
<organism evidence="2 3">
    <name type="scientific">Streblomastix strix</name>
    <dbReference type="NCBI Taxonomy" id="222440"/>
    <lineage>
        <taxon>Eukaryota</taxon>
        <taxon>Metamonada</taxon>
        <taxon>Preaxostyla</taxon>
        <taxon>Oxymonadida</taxon>
        <taxon>Streblomastigidae</taxon>
        <taxon>Streblomastix</taxon>
    </lineage>
</organism>
<dbReference type="OrthoDB" id="3863715at2759"/>
<evidence type="ECO:0000256" key="1">
    <source>
        <dbReference type="SAM" id="MobiDB-lite"/>
    </source>
</evidence>
<feature type="compositionally biased region" description="Basic and acidic residues" evidence="1">
    <location>
        <begin position="92"/>
        <end position="101"/>
    </location>
</feature>
<accession>A0A5J4U473</accession>
<feature type="region of interest" description="Disordered" evidence="1">
    <location>
        <begin position="48"/>
        <end position="101"/>
    </location>
</feature>
<sequence length="184" mass="21779">MLITNQARAAIFKRNLKLLRQFQNLRLYPKEEGKSRICQIRNKKTLTMGMNGSRAPDRTGTLQPNEINVEISHRNRKEERTDEDGNSGDGGKNWRNDIQRKGEWNGGNTKRFIQALKQIWKEDFIIAGFYLRFKDQNSYQRLEENKMAILFRGTKEEKEAYQEMLKEELKEGMVIPIQQNQVKW</sequence>
<name>A0A5J4U473_9EUKA</name>
<proteinExistence type="predicted"/>